<keyword evidence="1" id="KW-1133">Transmembrane helix</keyword>
<comment type="caution">
    <text evidence="3">The sequence shown here is derived from an EMBL/GenBank/DDBJ whole genome shotgun (WGS) entry which is preliminary data.</text>
</comment>
<proteinExistence type="predicted"/>
<dbReference type="InterPro" id="IPR036938">
    <property type="entry name" value="PAP2/HPO_sf"/>
</dbReference>
<feature type="transmembrane region" description="Helical" evidence="1">
    <location>
        <begin position="36"/>
        <end position="54"/>
    </location>
</feature>
<dbReference type="RefSeq" id="WP_220201967.1">
    <property type="nucleotide sequence ID" value="NZ_BNJK01000001.1"/>
</dbReference>
<dbReference type="SUPFAM" id="SSF48317">
    <property type="entry name" value="Acid phosphatase/Vanadium-dependent haloperoxidase"/>
    <property type="match status" value="1"/>
</dbReference>
<keyword evidence="1" id="KW-0812">Transmembrane</keyword>
<reference evidence="3" key="1">
    <citation type="submission" date="2020-10" db="EMBL/GenBank/DDBJ databases">
        <title>Taxonomic study of unclassified bacteria belonging to the class Ktedonobacteria.</title>
        <authorList>
            <person name="Yabe S."/>
            <person name="Wang C.M."/>
            <person name="Zheng Y."/>
            <person name="Sakai Y."/>
            <person name="Cavaletti L."/>
            <person name="Monciardini P."/>
            <person name="Donadio S."/>
        </authorList>
    </citation>
    <scope>NUCLEOTIDE SEQUENCE</scope>
    <source>
        <strain evidence="3">ID150040</strain>
    </source>
</reference>
<dbReference type="Pfam" id="PF01569">
    <property type="entry name" value="PAP2"/>
    <property type="match status" value="1"/>
</dbReference>
<name>A0A8J3IGF6_9CHLR</name>
<dbReference type="Proteomes" id="UP000597444">
    <property type="component" value="Unassembled WGS sequence"/>
</dbReference>
<accession>A0A8J3IGF6</accession>
<dbReference type="EMBL" id="BNJK01000001">
    <property type="protein sequence ID" value="GHO91047.1"/>
    <property type="molecule type" value="Genomic_DNA"/>
</dbReference>
<keyword evidence="1" id="KW-0472">Membrane</keyword>
<protein>
    <recommendedName>
        <fullName evidence="2">Phosphatidic acid phosphatase type 2/haloperoxidase domain-containing protein</fullName>
    </recommendedName>
</protein>
<dbReference type="SMART" id="SM00014">
    <property type="entry name" value="acidPPc"/>
    <property type="match status" value="1"/>
</dbReference>
<organism evidence="3 4">
    <name type="scientific">Reticulibacter mediterranei</name>
    <dbReference type="NCBI Taxonomy" id="2778369"/>
    <lineage>
        <taxon>Bacteria</taxon>
        <taxon>Bacillati</taxon>
        <taxon>Chloroflexota</taxon>
        <taxon>Ktedonobacteria</taxon>
        <taxon>Ktedonobacterales</taxon>
        <taxon>Reticulibacteraceae</taxon>
        <taxon>Reticulibacter</taxon>
    </lineage>
</organism>
<dbReference type="InterPro" id="IPR000326">
    <property type="entry name" value="PAP2/HPO"/>
</dbReference>
<feature type="transmembrane region" description="Helical" evidence="1">
    <location>
        <begin position="74"/>
        <end position="96"/>
    </location>
</feature>
<evidence type="ECO:0000259" key="2">
    <source>
        <dbReference type="SMART" id="SM00014"/>
    </source>
</evidence>
<feature type="domain" description="Phosphatidic acid phosphatase type 2/haloperoxidase" evidence="2">
    <location>
        <begin position="1"/>
        <end position="119"/>
    </location>
</feature>
<gene>
    <name evidence="3" type="ORF">KSF_010950</name>
</gene>
<dbReference type="PANTHER" id="PTHR14969:SF58">
    <property type="entry name" value="UNDECAPRENYL-DIPHOSPHATASE BCRC"/>
    <property type="match status" value="1"/>
</dbReference>
<evidence type="ECO:0000256" key="1">
    <source>
        <dbReference type="SAM" id="Phobius"/>
    </source>
</evidence>
<dbReference type="AlphaFoldDB" id="A0A8J3IGF6"/>
<dbReference type="Gene3D" id="1.20.144.10">
    <property type="entry name" value="Phosphatidic acid phosphatase type 2/haloperoxidase"/>
    <property type="match status" value="1"/>
</dbReference>
<dbReference type="PANTHER" id="PTHR14969">
    <property type="entry name" value="SPHINGOSINE-1-PHOSPHATE PHOSPHOHYDROLASE"/>
    <property type="match status" value="1"/>
</dbReference>
<evidence type="ECO:0000313" key="4">
    <source>
        <dbReference type="Proteomes" id="UP000597444"/>
    </source>
</evidence>
<keyword evidence="4" id="KW-1185">Reference proteome</keyword>
<evidence type="ECO:0000313" key="3">
    <source>
        <dbReference type="EMBL" id="GHO91047.1"/>
    </source>
</evidence>
<sequence length="142" mass="15707">MFIEQIVFEPRPFIAHHVHMLIKHAADASFPSDHSAWSFAVLGMLLFSLPRVLLSAWDQRIVTQGAETRRAFLFPLVLMSIAIIMACCIALARVFVGVHYPGDVIDGAVSGLFAAKVVTQVRSLLSKPTQAVIQFVQRLHLA</sequence>